<gene>
    <name evidence="1" type="ORF">NCTC10313_07182</name>
</gene>
<sequence>MPENETGFAGYRKLILIKNFEVNNNFIIIVTFYIMATGEKCYITMCISCYMGGCSLSNYPIKINLFACGYRSFNVH</sequence>
<organism evidence="1 2">
    <name type="scientific">Klebsiella pneumoniae subsp. ozaenae</name>
    <dbReference type="NCBI Taxonomy" id="574"/>
    <lineage>
        <taxon>Bacteria</taxon>
        <taxon>Pseudomonadati</taxon>
        <taxon>Pseudomonadota</taxon>
        <taxon>Gammaproteobacteria</taxon>
        <taxon>Enterobacterales</taxon>
        <taxon>Enterobacteriaceae</taxon>
        <taxon>Klebsiella/Raoultella group</taxon>
        <taxon>Klebsiella</taxon>
        <taxon>Klebsiella pneumoniae complex</taxon>
    </lineage>
</organism>
<protein>
    <submittedName>
        <fullName evidence="1">Uncharacterized protein</fullName>
    </submittedName>
</protein>
<reference evidence="1 2" key="1">
    <citation type="submission" date="2018-06" db="EMBL/GenBank/DDBJ databases">
        <authorList>
            <consortium name="Pathogen Informatics"/>
            <person name="Doyle S."/>
        </authorList>
    </citation>
    <scope>NUCLEOTIDE SEQUENCE [LARGE SCALE GENOMIC DNA]</scope>
    <source>
        <strain evidence="1 2">NCTC10313</strain>
    </source>
</reference>
<evidence type="ECO:0000313" key="2">
    <source>
        <dbReference type="Proteomes" id="UP000254487"/>
    </source>
</evidence>
<accession>A0A378UC79</accession>
<dbReference type="AlphaFoldDB" id="A0A378UC79"/>
<dbReference type="Proteomes" id="UP000254487">
    <property type="component" value="Unassembled WGS sequence"/>
</dbReference>
<dbReference type="EMBL" id="UGLW01000004">
    <property type="protein sequence ID" value="STZ74998.1"/>
    <property type="molecule type" value="Genomic_DNA"/>
</dbReference>
<evidence type="ECO:0000313" key="1">
    <source>
        <dbReference type="EMBL" id="STZ74998.1"/>
    </source>
</evidence>
<name>A0A378UC79_KLEPO</name>
<proteinExistence type="predicted"/>